<evidence type="ECO:0000313" key="1">
    <source>
        <dbReference type="EMBL" id="EFH86601.1"/>
    </source>
</evidence>
<dbReference type="EMBL" id="ADVG01000002">
    <property type="protein sequence ID" value="EFH86601.1"/>
    <property type="molecule type" value="Genomic_DNA"/>
</dbReference>
<organism evidence="1 2">
    <name type="scientific">Ktedonobacter racemifer DSM 44963</name>
    <dbReference type="NCBI Taxonomy" id="485913"/>
    <lineage>
        <taxon>Bacteria</taxon>
        <taxon>Bacillati</taxon>
        <taxon>Chloroflexota</taxon>
        <taxon>Ktedonobacteria</taxon>
        <taxon>Ktedonobacterales</taxon>
        <taxon>Ktedonobacteraceae</taxon>
        <taxon>Ktedonobacter</taxon>
    </lineage>
</organism>
<reference evidence="1 2" key="1">
    <citation type="journal article" date="2011" name="Stand. Genomic Sci.">
        <title>Non-contiguous finished genome sequence and contextual data of the filamentous soil bacterium Ktedonobacter racemifer type strain (SOSP1-21).</title>
        <authorList>
            <person name="Chang Y.J."/>
            <person name="Land M."/>
            <person name="Hauser L."/>
            <person name="Chertkov O."/>
            <person name="Del Rio T.G."/>
            <person name="Nolan M."/>
            <person name="Copeland A."/>
            <person name="Tice H."/>
            <person name="Cheng J.F."/>
            <person name="Lucas S."/>
            <person name="Han C."/>
            <person name="Goodwin L."/>
            <person name="Pitluck S."/>
            <person name="Ivanova N."/>
            <person name="Ovchinikova G."/>
            <person name="Pati A."/>
            <person name="Chen A."/>
            <person name="Palaniappan K."/>
            <person name="Mavromatis K."/>
            <person name="Liolios K."/>
            <person name="Brettin T."/>
            <person name="Fiebig A."/>
            <person name="Rohde M."/>
            <person name="Abt B."/>
            <person name="Goker M."/>
            <person name="Detter J.C."/>
            <person name="Woyke T."/>
            <person name="Bristow J."/>
            <person name="Eisen J.A."/>
            <person name="Markowitz V."/>
            <person name="Hugenholtz P."/>
            <person name="Kyrpides N.C."/>
            <person name="Klenk H.P."/>
            <person name="Lapidus A."/>
        </authorList>
    </citation>
    <scope>NUCLEOTIDE SEQUENCE [LARGE SCALE GENOMIC DNA]</scope>
    <source>
        <strain evidence="2">DSM 44963</strain>
    </source>
</reference>
<proteinExistence type="predicted"/>
<gene>
    <name evidence="1" type="ORF">Krac_7904</name>
</gene>
<protein>
    <submittedName>
        <fullName evidence="1">Uncharacterized protein</fullName>
    </submittedName>
</protein>
<sequence>MLEATGIDVQIEHLKESFPQALEAALAWTVRARKPEKPSFCSFFSMKTFIALTVCQAGRSSSLLRLQFIRSFGQTTNISVVPCKGVLSVQVNFSLYKKEEYLLY</sequence>
<keyword evidence="2" id="KW-1185">Reference proteome</keyword>
<dbReference type="InParanoid" id="D6TLF1"/>
<evidence type="ECO:0000313" key="2">
    <source>
        <dbReference type="Proteomes" id="UP000004508"/>
    </source>
</evidence>
<dbReference type="RefSeq" id="WP_007911059.1">
    <property type="nucleotide sequence ID" value="NZ_ADVG01000002.1"/>
</dbReference>
<dbReference type="Proteomes" id="UP000004508">
    <property type="component" value="Unassembled WGS sequence"/>
</dbReference>
<comment type="caution">
    <text evidence="1">The sequence shown here is derived from an EMBL/GenBank/DDBJ whole genome shotgun (WGS) entry which is preliminary data.</text>
</comment>
<name>D6TLF1_KTERA</name>
<accession>D6TLF1</accession>
<dbReference type="AlphaFoldDB" id="D6TLF1"/>